<accession>A0A814UUU2</accession>
<protein>
    <submittedName>
        <fullName evidence="2">Uncharacterized protein</fullName>
    </submittedName>
</protein>
<comment type="caution">
    <text evidence="2">The sequence shown here is derived from an EMBL/GenBank/DDBJ whole genome shotgun (WGS) entry which is preliminary data.</text>
</comment>
<organism evidence="2 4">
    <name type="scientific">Didymodactylos carnosus</name>
    <dbReference type="NCBI Taxonomy" id="1234261"/>
    <lineage>
        <taxon>Eukaryota</taxon>
        <taxon>Metazoa</taxon>
        <taxon>Spiralia</taxon>
        <taxon>Gnathifera</taxon>
        <taxon>Rotifera</taxon>
        <taxon>Eurotatoria</taxon>
        <taxon>Bdelloidea</taxon>
        <taxon>Philodinida</taxon>
        <taxon>Philodinidae</taxon>
        <taxon>Didymodactylos</taxon>
    </lineage>
</organism>
<dbReference type="Proteomes" id="UP000681722">
    <property type="component" value="Unassembled WGS sequence"/>
</dbReference>
<gene>
    <name evidence="2" type="ORF">GPM918_LOCUS22774</name>
    <name evidence="3" type="ORF">SRO942_LOCUS22773</name>
</gene>
<evidence type="ECO:0000313" key="3">
    <source>
        <dbReference type="EMBL" id="CAF3946806.1"/>
    </source>
</evidence>
<name>A0A814UUU2_9BILA</name>
<feature type="compositionally biased region" description="Basic and acidic residues" evidence="1">
    <location>
        <begin position="103"/>
        <end position="115"/>
    </location>
</feature>
<reference evidence="2" key="1">
    <citation type="submission" date="2021-02" db="EMBL/GenBank/DDBJ databases">
        <authorList>
            <person name="Nowell W R."/>
        </authorList>
    </citation>
    <scope>NUCLEOTIDE SEQUENCE</scope>
</reference>
<keyword evidence="4" id="KW-1185">Reference proteome</keyword>
<evidence type="ECO:0000256" key="1">
    <source>
        <dbReference type="SAM" id="MobiDB-lite"/>
    </source>
</evidence>
<dbReference type="EMBL" id="CAJNOQ010007900">
    <property type="protein sequence ID" value="CAF1182404.1"/>
    <property type="molecule type" value="Genomic_DNA"/>
</dbReference>
<dbReference type="Proteomes" id="UP000663829">
    <property type="component" value="Unassembled WGS sequence"/>
</dbReference>
<evidence type="ECO:0000313" key="4">
    <source>
        <dbReference type="Proteomes" id="UP000663829"/>
    </source>
</evidence>
<feature type="region of interest" description="Disordered" evidence="1">
    <location>
        <begin position="89"/>
        <end position="122"/>
    </location>
</feature>
<sequence>MVTSVSKKTCEHSTNHHNDNTERGSKKVKGSPLRWHNAAQAEALFNNIVQRYRAQSAFRRLEFTADSLLCPRCYLEMETGYDSKNLIKQKRRSRVDENASGSEDERLATKPEKKRLSLFSCT</sequence>
<feature type="region of interest" description="Disordered" evidence="1">
    <location>
        <begin position="1"/>
        <end position="33"/>
    </location>
</feature>
<dbReference type="EMBL" id="CAJOBC010007903">
    <property type="protein sequence ID" value="CAF3946806.1"/>
    <property type="molecule type" value="Genomic_DNA"/>
</dbReference>
<dbReference type="AlphaFoldDB" id="A0A814UUU2"/>
<evidence type="ECO:0000313" key="2">
    <source>
        <dbReference type="EMBL" id="CAF1182404.1"/>
    </source>
</evidence>
<feature type="compositionally biased region" description="Basic and acidic residues" evidence="1">
    <location>
        <begin position="8"/>
        <end position="25"/>
    </location>
</feature>
<proteinExistence type="predicted"/>